<dbReference type="EMBL" id="CH473994">
    <property type="protein sequence ID" value="EDL93751.1"/>
    <property type="molecule type" value="Genomic_DNA"/>
</dbReference>
<dbReference type="Proteomes" id="UP000234681">
    <property type="component" value="Chromosome 1"/>
</dbReference>
<reference evidence="2" key="1">
    <citation type="submission" date="2005-09" db="EMBL/GenBank/DDBJ databases">
        <authorList>
            <person name="Mural R.J."/>
            <person name="Li P.W."/>
            <person name="Adams M.D."/>
            <person name="Amanatides P.G."/>
            <person name="Baden-Tillson H."/>
            <person name="Barnstead M."/>
            <person name="Chin S.H."/>
            <person name="Dew I."/>
            <person name="Evans C.A."/>
            <person name="Ferriera S."/>
            <person name="Flanigan M."/>
            <person name="Fosler C."/>
            <person name="Glodek A."/>
            <person name="Gu Z."/>
            <person name="Holt R.A."/>
            <person name="Jennings D."/>
            <person name="Kraft C.L."/>
            <person name="Lu F."/>
            <person name="Nguyen T."/>
            <person name="Nusskern D.R."/>
            <person name="Pfannkoch C.M."/>
            <person name="Sitter C."/>
            <person name="Sutton G.G."/>
            <person name="Venter J.C."/>
            <person name="Wang Z."/>
            <person name="Woodage T."/>
            <person name="Zheng X.H."/>
            <person name="Zhong F."/>
        </authorList>
    </citation>
    <scope>NUCLEOTIDE SEQUENCE [LARGE SCALE GENOMIC DNA]</scope>
    <source>
        <strain>BN</strain>
        <strain evidence="2">Sprague-Dawley</strain>
    </source>
</reference>
<accession>A6JP79</accession>
<organism evidence="1 2">
    <name type="scientific">Rattus norvegicus</name>
    <name type="common">Rat</name>
    <dbReference type="NCBI Taxonomy" id="10116"/>
    <lineage>
        <taxon>Eukaryota</taxon>
        <taxon>Metazoa</taxon>
        <taxon>Chordata</taxon>
        <taxon>Craniata</taxon>
        <taxon>Vertebrata</taxon>
        <taxon>Euteleostomi</taxon>
        <taxon>Mammalia</taxon>
        <taxon>Eutheria</taxon>
        <taxon>Euarchontoglires</taxon>
        <taxon>Glires</taxon>
        <taxon>Rodentia</taxon>
        <taxon>Myomorpha</taxon>
        <taxon>Muroidea</taxon>
        <taxon>Muridae</taxon>
        <taxon>Murinae</taxon>
        <taxon>Rattus</taxon>
    </lineage>
</organism>
<dbReference type="AlphaFoldDB" id="A6JP79"/>
<evidence type="ECO:0000313" key="2">
    <source>
        <dbReference type="Proteomes" id="UP000234681"/>
    </source>
</evidence>
<protein>
    <submittedName>
        <fullName evidence="1">RCG57345</fullName>
    </submittedName>
</protein>
<evidence type="ECO:0000313" key="1">
    <source>
        <dbReference type="EMBL" id="EDL93751.1"/>
    </source>
</evidence>
<proteinExistence type="predicted"/>
<sequence>MYFLKVSIITVRWYFKSLFWFFWCT</sequence>
<feature type="non-terminal residue" evidence="1">
    <location>
        <position position="25"/>
    </location>
</feature>
<name>A6JP79_RAT</name>
<gene>
    <name evidence="1" type="ORF">rCG_57345</name>
</gene>